<dbReference type="EMBL" id="BMCK01000001">
    <property type="protein sequence ID" value="GGD08676.1"/>
    <property type="molecule type" value="Genomic_DNA"/>
</dbReference>
<accession>A0A4P7UAA8</accession>
<reference evidence="3" key="5">
    <citation type="submission" date="2024-05" db="EMBL/GenBank/DDBJ databases">
        <authorList>
            <person name="Sun Q."/>
            <person name="Sedlacek I."/>
        </authorList>
    </citation>
    <scope>NUCLEOTIDE SEQUENCE</scope>
    <source>
        <strain evidence="3">CCM 7403</strain>
    </source>
</reference>
<dbReference type="Pfam" id="PF24698">
    <property type="entry name" value="DUF7662"/>
    <property type="match status" value="1"/>
</dbReference>
<reference evidence="3" key="2">
    <citation type="journal article" date="2014" name="Int. J. Syst. Evol. Microbiol.">
        <title>Complete genome of a new Firmicutes species belonging to the dominant human colonic microbiota ('Ruminococcus bicirculans') reveals two chromosomes and a selective capacity to utilize plant glucans.</title>
        <authorList>
            <consortium name="NISC Comparative Sequencing Program"/>
            <person name="Wegmann U."/>
            <person name="Louis P."/>
            <person name="Goesmann A."/>
            <person name="Henrissat B."/>
            <person name="Duncan S.H."/>
            <person name="Flint H.J."/>
        </authorList>
    </citation>
    <scope>NUCLEOTIDE SEQUENCE</scope>
    <source>
        <strain evidence="3">CCM 7403</strain>
    </source>
</reference>
<evidence type="ECO:0000256" key="1">
    <source>
        <dbReference type="SAM" id="MobiDB-lite"/>
    </source>
</evidence>
<sequence length="261" mass="28261">MAKYDAMGRFLEDVPAHESEVELTFGFIDTLVGSLPPSARTTRTWWGNSSHVQSLAWRRSGWHVRAVDMAGRTVVFARGRVGGTYADRSRIPADPTHSSAPRRGEATCPSPPLAPVGAPVDVRVTFRWSRLGAVTLDPSDKLLFPRPVPAMPGIYSLTLTGIRERPQVYIGESDNLRRRLTSNYRNPGPRQRTSLRINALVRAHLAAGGQVEVAISTAAEVSTPTPPAPLDLSRKAGRLLVESAAVVLAQIDGTADLENLG</sequence>
<dbReference type="RefSeq" id="WP_135831294.1">
    <property type="nucleotide sequence ID" value="NZ_BMCK01000001.1"/>
</dbReference>
<reference evidence="4 5" key="1">
    <citation type="journal article" date="2008" name="Int. J. Syst. Evol. Microbiol.">
        <title>Nocardioides daphniae sp. nov., isolated from Daphnia cucullata (Crustacea: Cladocera).</title>
        <authorList>
            <person name="Toth E.M."/>
            <person name="Keki Z."/>
            <person name="Homonnay Z.G."/>
            <person name="Borsodi A.K."/>
            <person name="Marialigeti K."/>
            <person name="Schumann P."/>
        </authorList>
    </citation>
    <scope>NUCLEOTIDE SEQUENCE [LARGE SCALE GENOMIC DNA]</scope>
    <source>
        <strain evidence="4 5">JCM 16608</strain>
    </source>
</reference>
<organism evidence="4 5">
    <name type="scientific">Nocardioides daphniae</name>
    <dbReference type="NCBI Taxonomy" id="402297"/>
    <lineage>
        <taxon>Bacteria</taxon>
        <taxon>Bacillati</taxon>
        <taxon>Actinomycetota</taxon>
        <taxon>Actinomycetes</taxon>
        <taxon>Propionibacteriales</taxon>
        <taxon>Nocardioidaceae</taxon>
        <taxon>Nocardioides</taxon>
    </lineage>
</organism>
<protein>
    <recommendedName>
        <fullName evidence="2">DUF7662 domain-containing protein</fullName>
    </recommendedName>
</protein>
<dbReference type="EMBL" id="CP038462">
    <property type="protein sequence ID" value="QCC76245.1"/>
    <property type="molecule type" value="Genomic_DNA"/>
</dbReference>
<dbReference type="OrthoDB" id="2833825at2"/>
<dbReference type="KEGG" id="ndp:E2C04_01735"/>
<evidence type="ECO:0000313" key="3">
    <source>
        <dbReference type="EMBL" id="GGD08676.1"/>
    </source>
</evidence>
<feature type="region of interest" description="Disordered" evidence="1">
    <location>
        <begin position="87"/>
        <end position="114"/>
    </location>
</feature>
<dbReference type="Proteomes" id="UP000630594">
    <property type="component" value="Unassembled WGS sequence"/>
</dbReference>
<name>A0A4P7UAA8_9ACTN</name>
<evidence type="ECO:0000313" key="6">
    <source>
        <dbReference type="Proteomes" id="UP000630594"/>
    </source>
</evidence>
<feature type="domain" description="DUF7662" evidence="2">
    <location>
        <begin position="9"/>
        <end position="78"/>
    </location>
</feature>
<dbReference type="InterPro" id="IPR056079">
    <property type="entry name" value="DUF7662"/>
</dbReference>
<reference evidence="4" key="4">
    <citation type="submission" date="2019-03" db="EMBL/GenBank/DDBJ databases">
        <authorList>
            <person name="Huang Y."/>
        </authorList>
    </citation>
    <scope>NUCLEOTIDE SEQUENCE</scope>
    <source>
        <strain evidence="4">JCM 16608</strain>
    </source>
</reference>
<keyword evidence="6" id="KW-1185">Reference proteome</keyword>
<evidence type="ECO:0000259" key="2">
    <source>
        <dbReference type="Pfam" id="PF24698"/>
    </source>
</evidence>
<dbReference type="AlphaFoldDB" id="A0A4P7UAA8"/>
<gene>
    <name evidence="4" type="ORF">E2C04_01735</name>
    <name evidence="3" type="ORF">GCM10007231_04390</name>
</gene>
<reference evidence="6" key="3">
    <citation type="journal article" date="2019" name="Int. J. Syst. Evol. Microbiol.">
        <title>The Global Catalogue of Microorganisms (GCM) 10K type strain sequencing project: providing services to taxonomists for standard genome sequencing and annotation.</title>
        <authorList>
            <consortium name="The Broad Institute Genomics Platform"/>
            <consortium name="The Broad Institute Genome Sequencing Center for Infectious Disease"/>
            <person name="Wu L."/>
            <person name="Ma J."/>
        </authorList>
    </citation>
    <scope>NUCLEOTIDE SEQUENCE [LARGE SCALE GENOMIC DNA]</scope>
    <source>
        <strain evidence="6">CCM 7403</strain>
    </source>
</reference>
<dbReference type="Proteomes" id="UP000297025">
    <property type="component" value="Chromosome"/>
</dbReference>
<proteinExistence type="predicted"/>
<evidence type="ECO:0000313" key="4">
    <source>
        <dbReference type="EMBL" id="QCC76245.1"/>
    </source>
</evidence>
<evidence type="ECO:0000313" key="5">
    <source>
        <dbReference type="Proteomes" id="UP000297025"/>
    </source>
</evidence>